<name>A0A7R9JHX6_TIMCA</name>
<accession>A0A7R9JHX6</accession>
<proteinExistence type="predicted"/>
<reference evidence="1" key="1">
    <citation type="submission" date="2020-11" db="EMBL/GenBank/DDBJ databases">
        <authorList>
            <person name="Tran Van P."/>
        </authorList>
    </citation>
    <scope>NUCLEOTIDE SEQUENCE</scope>
</reference>
<sequence>MFDVRVVSDNPMLGSITFTSGDHASLSLQPETKVVTARRCILTKMSQ</sequence>
<dbReference type="AlphaFoldDB" id="A0A7R9JHX6"/>
<protein>
    <submittedName>
        <fullName evidence="1">(California timema) hypothetical protein</fullName>
    </submittedName>
</protein>
<organism evidence="1">
    <name type="scientific">Timema californicum</name>
    <name type="common">California timema</name>
    <name type="synonym">Walking stick</name>
    <dbReference type="NCBI Taxonomy" id="61474"/>
    <lineage>
        <taxon>Eukaryota</taxon>
        <taxon>Metazoa</taxon>
        <taxon>Ecdysozoa</taxon>
        <taxon>Arthropoda</taxon>
        <taxon>Hexapoda</taxon>
        <taxon>Insecta</taxon>
        <taxon>Pterygota</taxon>
        <taxon>Neoptera</taxon>
        <taxon>Polyneoptera</taxon>
        <taxon>Phasmatodea</taxon>
        <taxon>Timematodea</taxon>
        <taxon>Timematoidea</taxon>
        <taxon>Timematidae</taxon>
        <taxon>Timema</taxon>
    </lineage>
</organism>
<gene>
    <name evidence="1" type="ORF">TCMB3V08_LOCUS11335</name>
</gene>
<dbReference type="EMBL" id="OE188726">
    <property type="protein sequence ID" value="CAD7578798.1"/>
    <property type="molecule type" value="Genomic_DNA"/>
</dbReference>
<evidence type="ECO:0000313" key="1">
    <source>
        <dbReference type="EMBL" id="CAD7578798.1"/>
    </source>
</evidence>